<name>A0ABR4C6Z6_9HELO</name>
<dbReference type="PANTHER" id="PTHR33112:SF16">
    <property type="entry name" value="HETEROKARYON INCOMPATIBILITY DOMAIN-CONTAINING PROTEIN"/>
    <property type="match status" value="1"/>
</dbReference>
<protein>
    <recommendedName>
        <fullName evidence="2">Heterokaryon incompatibility domain-containing protein</fullName>
    </recommendedName>
</protein>
<evidence type="ECO:0000313" key="4">
    <source>
        <dbReference type="Proteomes" id="UP001595075"/>
    </source>
</evidence>
<comment type="caution">
    <text evidence="3">The sequence shown here is derived from an EMBL/GenBank/DDBJ whole genome shotgun (WGS) entry which is preliminary data.</text>
</comment>
<evidence type="ECO:0000313" key="3">
    <source>
        <dbReference type="EMBL" id="KAL2065282.1"/>
    </source>
</evidence>
<accession>A0ABR4C6Z6</accession>
<evidence type="ECO:0000256" key="1">
    <source>
        <dbReference type="SAM" id="MobiDB-lite"/>
    </source>
</evidence>
<proteinExistence type="predicted"/>
<gene>
    <name evidence="3" type="ORF">VTL71DRAFT_2951</name>
</gene>
<dbReference type="PANTHER" id="PTHR33112">
    <property type="entry name" value="DOMAIN PROTEIN, PUTATIVE-RELATED"/>
    <property type="match status" value="1"/>
</dbReference>
<feature type="compositionally biased region" description="Basic residues" evidence="1">
    <location>
        <begin position="1"/>
        <end position="12"/>
    </location>
</feature>
<keyword evidence="4" id="KW-1185">Reference proteome</keyword>
<dbReference type="Proteomes" id="UP001595075">
    <property type="component" value="Unassembled WGS sequence"/>
</dbReference>
<organism evidence="3 4">
    <name type="scientific">Oculimacula yallundae</name>
    <dbReference type="NCBI Taxonomy" id="86028"/>
    <lineage>
        <taxon>Eukaryota</taxon>
        <taxon>Fungi</taxon>
        <taxon>Dikarya</taxon>
        <taxon>Ascomycota</taxon>
        <taxon>Pezizomycotina</taxon>
        <taxon>Leotiomycetes</taxon>
        <taxon>Helotiales</taxon>
        <taxon>Ploettnerulaceae</taxon>
        <taxon>Oculimacula</taxon>
    </lineage>
</organism>
<feature type="domain" description="Heterokaryon incompatibility" evidence="2">
    <location>
        <begin position="188"/>
        <end position="335"/>
    </location>
</feature>
<evidence type="ECO:0000259" key="2">
    <source>
        <dbReference type="Pfam" id="PF06985"/>
    </source>
</evidence>
<dbReference type="Pfam" id="PF06985">
    <property type="entry name" value="HET"/>
    <property type="match status" value="1"/>
</dbReference>
<feature type="region of interest" description="Disordered" evidence="1">
    <location>
        <begin position="1"/>
        <end position="28"/>
    </location>
</feature>
<dbReference type="EMBL" id="JAZHXI010000012">
    <property type="protein sequence ID" value="KAL2065282.1"/>
    <property type="molecule type" value="Genomic_DNA"/>
</dbReference>
<sequence>MPGKRQRHRKWRQTQENEDYTSSKERQTVSAPKKECDVCTQIILAFRHDFKIGYTPQFSLGTWDNLCYSPCTSHAGLLKALFPEEYLYNSLGHVILRRDHAQSPIYLNHKPLLLLTSHSGLGVAATGRTVHPKWINVNLLEQWKSECSKNHKQGCVNPRLDVLGDIRPTWLIDVWCQSLVSASVSGTYVALSYVWGTLKFFTTTKGNIESLQYQGALSKVALPDTIRDAIGCTKRLGERYLWVDSICILHDDTAGKYIEMEKMAAIYANATVTIIAAGGSDAFSGLRGLREVSSLRNHQQKTFDAGLGAKLSITIPNPYSFEMTTWSRRAWTFQEEMFSKRRLVFQAQTVRWQCQRAICYEDTISEVASEWNHVKSLELSSHFPDPSLYKSLVDAYNIRDLTYPEDALNAFAGIMRILGGSYKSGFISGLPQLCFSIALLWQPKNIAERRTAKVASGTRNCLPSWSWAGWKCEVSGPIDTWLGETITPHHANIQPQSAVQWYRHQDPDVEGTRVVEELKEYRHRYMGTSASAPTGWTKHNTHFSLIDGGPKLFERSPAWPDWFLPSSRAPASYYKHESDSKVEFWFPIPLPDSTKTPVSIVSAPLISCRTRRAWVTGGKLQQEEYTKLYSLLLSDGNGDSTGSITPLLFQSLGPTPKDGDEQQDCEFETKYLGRPIELVEVATGRERNMDHDVRTGKFHDVLKYGVDYFYYAMWIVWDGKVAYRKGLGKIDKAIWEAQDREWIDLMLG</sequence>
<dbReference type="InterPro" id="IPR010730">
    <property type="entry name" value="HET"/>
</dbReference>
<reference evidence="3 4" key="1">
    <citation type="journal article" date="2024" name="Commun. Biol.">
        <title>Comparative genomic analysis of thermophilic fungi reveals convergent evolutionary adaptations and gene losses.</title>
        <authorList>
            <person name="Steindorff A.S."/>
            <person name="Aguilar-Pontes M.V."/>
            <person name="Robinson A.J."/>
            <person name="Andreopoulos B."/>
            <person name="LaButti K."/>
            <person name="Kuo A."/>
            <person name="Mondo S."/>
            <person name="Riley R."/>
            <person name="Otillar R."/>
            <person name="Haridas S."/>
            <person name="Lipzen A."/>
            <person name="Grimwood J."/>
            <person name="Schmutz J."/>
            <person name="Clum A."/>
            <person name="Reid I.D."/>
            <person name="Moisan M.C."/>
            <person name="Butler G."/>
            <person name="Nguyen T.T.M."/>
            <person name="Dewar K."/>
            <person name="Conant G."/>
            <person name="Drula E."/>
            <person name="Henrissat B."/>
            <person name="Hansel C."/>
            <person name="Singer S."/>
            <person name="Hutchinson M.I."/>
            <person name="de Vries R.P."/>
            <person name="Natvig D.O."/>
            <person name="Powell A.J."/>
            <person name="Tsang A."/>
            <person name="Grigoriev I.V."/>
        </authorList>
    </citation>
    <scope>NUCLEOTIDE SEQUENCE [LARGE SCALE GENOMIC DNA]</scope>
    <source>
        <strain evidence="3 4">CBS 494.80</strain>
    </source>
</reference>